<keyword evidence="3 5" id="KW-0863">Zinc-finger</keyword>
<evidence type="ECO:0000259" key="6">
    <source>
        <dbReference type="PROSITE" id="PS50157"/>
    </source>
</evidence>
<dbReference type="Gene3D" id="3.30.160.60">
    <property type="entry name" value="Classic Zinc Finger"/>
    <property type="match status" value="6"/>
</dbReference>
<dbReference type="FunFam" id="3.30.160.60:FF:002881">
    <property type="entry name" value="Reduced expression 2"/>
    <property type="match status" value="1"/>
</dbReference>
<dbReference type="SUPFAM" id="SSF109640">
    <property type="entry name" value="KRAB domain (Kruppel-associated box)"/>
    <property type="match status" value="1"/>
</dbReference>
<feature type="domain" description="KRAB" evidence="7">
    <location>
        <begin position="13"/>
        <end position="84"/>
    </location>
</feature>
<accession>A0A6P5Q678</accession>
<evidence type="ECO:0000313" key="8">
    <source>
        <dbReference type="Proteomes" id="UP000515126"/>
    </source>
</evidence>
<dbReference type="PANTHER" id="PTHR14196:SF15">
    <property type="entry name" value="OOCYTE ZINC FINGER PROTEIN XLCOF7.1-LIKE"/>
    <property type="match status" value="1"/>
</dbReference>
<protein>
    <submittedName>
        <fullName evidence="9">Gastrula zinc finger protein XlCGF71.1-like</fullName>
    </submittedName>
</protein>
<dbReference type="GO" id="GO:0000981">
    <property type="term" value="F:DNA-binding transcription factor activity, RNA polymerase II-specific"/>
    <property type="evidence" value="ECO:0007669"/>
    <property type="project" value="TreeGrafter"/>
</dbReference>
<dbReference type="Proteomes" id="UP000515126">
    <property type="component" value="Chromosome 7"/>
</dbReference>
<dbReference type="GO" id="GO:0000977">
    <property type="term" value="F:RNA polymerase II transcription regulatory region sequence-specific DNA binding"/>
    <property type="evidence" value="ECO:0007669"/>
    <property type="project" value="TreeGrafter"/>
</dbReference>
<gene>
    <name evidence="9" type="primary">LOC110297707</name>
</gene>
<evidence type="ECO:0000259" key="7">
    <source>
        <dbReference type="PROSITE" id="PS50805"/>
    </source>
</evidence>
<feature type="domain" description="C2H2-type" evidence="6">
    <location>
        <begin position="214"/>
        <end position="241"/>
    </location>
</feature>
<feature type="domain" description="C2H2-type" evidence="6">
    <location>
        <begin position="242"/>
        <end position="252"/>
    </location>
</feature>
<evidence type="ECO:0000256" key="2">
    <source>
        <dbReference type="ARBA" id="ARBA00022737"/>
    </source>
</evidence>
<keyword evidence="2" id="KW-0677">Repeat</keyword>
<feature type="domain" description="C2H2-type" evidence="6">
    <location>
        <begin position="130"/>
        <end position="157"/>
    </location>
</feature>
<dbReference type="Gene3D" id="6.10.140.140">
    <property type="match status" value="1"/>
</dbReference>
<evidence type="ECO:0000256" key="1">
    <source>
        <dbReference type="ARBA" id="ARBA00022723"/>
    </source>
</evidence>
<dbReference type="RefSeq" id="XP_021022302.2">
    <property type="nucleotide sequence ID" value="XM_021166643.2"/>
</dbReference>
<sequence length="252" mass="29635">MSMSLVNTPQGLLIFKDVALDFSLEEWECLNFAQRTLYMDVMLENYNNLLFVEKHCICGKYGKVLDEDIQYIVHKHMNIQEKSSKCNKLSNVNLESPYHTPQKYSESEKCFTHKSHLNIHQRIHTGEKPYLCSECDKCFTEKSSLRIHQRIHSGEKPYKCCECDKCFNQKSHLNSHQRIHTGEKPYKCSGCDKCFTEKSSLRIHQRIHTGEKPYKYSECDKCFTHKVNLRTHQRIHTGEKTYKCSECGKCFT</sequence>
<dbReference type="KEGG" id="mcal:110297707"/>
<dbReference type="InterPro" id="IPR013087">
    <property type="entry name" value="Znf_C2H2_type"/>
</dbReference>
<name>A0A6P5Q678_MUSCR</name>
<feature type="domain" description="C2H2-type" evidence="6">
    <location>
        <begin position="158"/>
        <end position="185"/>
    </location>
</feature>
<keyword evidence="1" id="KW-0479">Metal-binding</keyword>
<reference evidence="9" key="1">
    <citation type="submission" date="2025-08" db="UniProtKB">
        <authorList>
            <consortium name="RefSeq"/>
        </authorList>
    </citation>
    <scope>IDENTIFICATION</scope>
</reference>
<dbReference type="AlphaFoldDB" id="A0A6P5Q678"/>
<dbReference type="InterPro" id="IPR050717">
    <property type="entry name" value="C2H2-ZF_Transcription_Reg"/>
</dbReference>
<dbReference type="CDD" id="cd07765">
    <property type="entry name" value="KRAB_A-box"/>
    <property type="match status" value="1"/>
</dbReference>
<proteinExistence type="predicted"/>
<dbReference type="PANTHER" id="PTHR14196">
    <property type="entry name" value="ODD-SKIPPED - RELATED"/>
    <property type="match status" value="1"/>
</dbReference>
<dbReference type="Pfam" id="PF00096">
    <property type="entry name" value="zf-C2H2"/>
    <property type="match status" value="4"/>
</dbReference>
<dbReference type="InterPro" id="IPR036051">
    <property type="entry name" value="KRAB_dom_sf"/>
</dbReference>
<evidence type="ECO:0000256" key="5">
    <source>
        <dbReference type="PROSITE-ProRule" id="PRU00042"/>
    </source>
</evidence>
<evidence type="ECO:0000313" key="9">
    <source>
        <dbReference type="RefSeq" id="XP_021022302.2"/>
    </source>
</evidence>
<dbReference type="PROSITE" id="PS00028">
    <property type="entry name" value="ZINC_FINGER_C2H2_1"/>
    <property type="match status" value="3"/>
</dbReference>
<dbReference type="InterPro" id="IPR036236">
    <property type="entry name" value="Znf_C2H2_sf"/>
</dbReference>
<dbReference type="SMART" id="SM00349">
    <property type="entry name" value="KRAB"/>
    <property type="match status" value="1"/>
</dbReference>
<dbReference type="PROSITE" id="PS50805">
    <property type="entry name" value="KRAB"/>
    <property type="match status" value="1"/>
</dbReference>
<dbReference type="SUPFAM" id="SSF57667">
    <property type="entry name" value="beta-beta-alpha zinc fingers"/>
    <property type="match status" value="3"/>
</dbReference>
<feature type="domain" description="C2H2-type" evidence="6">
    <location>
        <begin position="186"/>
        <end position="213"/>
    </location>
</feature>
<organism evidence="8 9">
    <name type="scientific">Mus caroli</name>
    <name type="common">Ryukyu mouse</name>
    <name type="synonym">Ricefield mouse</name>
    <dbReference type="NCBI Taxonomy" id="10089"/>
    <lineage>
        <taxon>Eukaryota</taxon>
        <taxon>Metazoa</taxon>
        <taxon>Chordata</taxon>
        <taxon>Craniata</taxon>
        <taxon>Vertebrata</taxon>
        <taxon>Euteleostomi</taxon>
        <taxon>Mammalia</taxon>
        <taxon>Eutheria</taxon>
        <taxon>Euarchontoglires</taxon>
        <taxon>Glires</taxon>
        <taxon>Rodentia</taxon>
        <taxon>Myomorpha</taxon>
        <taxon>Muroidea</taxon>
        <taxon>Muridae</taxon>
        <taxon>Murinae</taxon>
        <taxon>Mus</taxon>
        <taxon>Mus</taxon>
    </lineage>
</organism>
<dbReference type="Pfam" id="PF01352">
    <property type="entry name" value="KRAB"/>
    <property type="match status" value="1"/>
</dbReference>
<dbReference type="FunFam" id="3.30.160.60:FF:002343">
    <property type="entry name" value="Zinc finger protein 33A"/>
    <property type="match status" value="2"/>
</dbReference>
<evidence type="ECO:0000256" key="4">
    <source>
        <dbReference type="ARBA" id="ARBA00022833"/>
    </source>
</evidence>
<keyword evidence="4" id="KW-0862">Zinc</keyword>
<dbReference type="PROSITE" id="PS50157">
    <property type="entry name" value="ZINC_FINGER_C2H2_2"/>
    <property type="match status" value="6"/>
</dbReference>
<dbReference type="InterPro" id="IPR001909">
    <property type="entry name" value="KRAB"/>
</dbReference>
<dbReference type="FunFam" id="3.30.160.60:FF:002307">
    <property type="match status" value="2"/>
</dbReference>
<keyword evidence="8" id="KW-1185">Reference proteome</keyword>
<dbReference type="GeneID" id="110297707"/>
<feature type="domain" description="C2H2-type" evidence="6">
    <location>
        <begin position="98"/>
        <end position="129"/>
    </location>
</feature>
<dbReference type="SMART" id="SM00355">
    <property type="entry name" value="ZnF_C2H2"/>
    <property type="match status" value="4"/>
</dbReference>
<dbReference type="GO" id="GO:0005634">
    <property type="term" value="C:nucleus"/>
    <property type="evidence" value="ECO:0007669"/>
    <property type="project" value="TreeGrafter"/>
</dbReference>
<evidence type="ECO:0000256" key="3">
    <source>
        <dbReference type="ARBA" id="ARBA00022771"/>
    </source>
</evidence>
<dbReference type="GO" id="GO:0008270">
    <property type="term" value="F:zinc ion binding"/>
    <property type="evidence" value="ECO:0007669"/>
    <property type="project" value="UniProtKB-KW"/>
</dbReference>